<dbReference type="RefSeq" id="WP_136150877.1">
    <property type="nucleotide sequence ID" value="NZ_CP038810.1"/>
</dbReference>
<dbReference type="SUPFAM" id="SSF54427">
    <property type="entry name" value="NTF2-like"/>
    <property type="match status" value="1"/>
</dbReference>
<reference evidence="3 4" key="1">
    <citation type="submission" date="2019-04" db="EMBL/GenBank/DDBJ databases">
        <title>Flavobacterium sp. GS03.</title>
        <authorList>
            <person name="Kim H."/>
        </authorList>
    </citation>
    <scope>NUCLEOTIDE SEQUENCE [LARGE SCALE GENOMIC DNA]</scope>
    <source>
        <strain evidence="3 4">GS03</strain>
    </source>
</reference>
<proteinExistence type="predicted"/>
<gene>
    <name evidence="3" type="ORF">GS03_00372</name>
</gene>
<sequence>MTKNTIFQILLLLIILEPSITAQNVYESPDLKEQIKKLDLAHARAIFESDVIALDSLMNDDVMVNHPTNRILKEKKELLDLIKKGTIKYTSFERTPEQFIFFKDMVVVMGSEIVIPANGAPNANKKLNRRYTNVWMKQENGKWQLMVRHANNVCP</sequence>
<keyword evidence="1" id="KW-0732">Signal</keyword>
<dbReference type="AlphaFoldDB" id="A0A4P7PQB1"/>
<dbReference type="Pfam" id="PF14534">
    <property type="entry name" value="DUF4440"/>
    <property type="match status" value="1"/>
</dbReference>
<keyword evidence="4" id="KW-1185">Reference proteome</keyword>
<name>A0A4P7PQB1_9FLAO</name>
<dbReference type="EMBL" id="CP038810">
    <property type="protein sequence ID" value="QBZ96889.1"/>
    <property type="molecule type" value="Genomic_DNA"/>
</dbReference>
<feature type="signal peptide" evidence="1">
    <location>
        <begin position="1"/>
        <end position="22"/>
    </location>
</feature>
<feature type="domain" description="DUF4440" evidence="2">
    <location>
        <begin position="35"/>
        <end position="145"/>
    </location>
</feature>
<dbReference type="Proteomes" id="UP000296862">
    <property type="component" value="Chromosome"/>
</dbReference>
<dbReference type="InterPro" id="IPR027843">
    <property type="entry name" value="DUF4440"/>
</dbReference>
<dbReference type="Gene3D" id="3.10.450.50">
    <property type="match status" value="1"/>
</dbReference>
<evidence type="ECO:0000313" key="3">
    <source>
        <dbReference type="EMBL" id="QBZ96889.1"/>
    </source>
</evidence>
<accession>A0A4P7PQB1</accession>
<organism evidence="3 4">
    <name type="scientific">Flavobacterium sangjuense</name>
    <dbReference type="NCBI Taxonomy" id="2518177"/>
    <lineage>
        <taxon>Bacteria</taxon>
        <taxon>Pseudomonadati</taxon>
        <taxon>Bacteroidota</taxon>
        <taxon>Flavobacteriia</taxon>
        <taxon>Flavobacteriales</taxon>
        <taxon>Flavobacteriaceae</taxon>
        <taxon>Flavobacterium</taxon>
    </lineage>
</organism>
<evidence type="ECO:0000259" key="2">
    <source>
        <dbReference type="Pfam" id="PF14534"/>
    </source>
</evidence>
<dbReference type="KEGG" id="fsn:GS03_00372"/>
<dbReference type="OrthoDB" id="1442122at2"/>
<feature type="chain" id="PRO_5020712616" description="DUF4440 domain-containing protein" evidence="1">
    <location>
        <begin position="23"/>
        <end position="155"/>
    </location>
</feature>
<protein>
    <recommendedName>
        <fullName evidence="2">DUF4440 domain-containing protein</fullName>
    </recommendedName>
</protein>
<dbReference type="InterPro" id="IPR032710">
    <property type="entry name" value="NTF2-like_dom_sf"/>
</dbReference>
<evidence type="ECO:0000313" key="4">
    <source>
        <dbReference type="Proteomes" id="UP000296862"/>
    </source>
</evidence>
<evidence type="ECO:0000256" key="1">
    <source>
        <dbReference type="SAM" id="SignalP"/>
    </source>
</evidence>